<gene>
    <name evidence="2" type="ORF">Voc01_028770</name>
</gene>
<dbReference type="SMART" id="SM00858">
    <property type="entry name" value="SAF"/>
    <property type="match status" value="1"/>
</dbReference>
<evidence type="ECO:0000259" key="1">
    <source>
        <dbReference type="SMART" id="SM00858"/>
    </source>
</evidence>
<dbReference type="Pfam" id="PF08666">
    <property type="entry name" value="SAF"/>
    <property type="match status" value="1"/>
</dbReference>
<dbReference type="AlphaFoldDB" id="A0A8J4EA61"/>
<dbReference type="CDD" id="cd11614">
    <property type="entry name" value="SAF_CpaB_FlgA_like"/>
    <property type="match status" value="1"/>
</dbReference>
<dbReference type="InterPro" id="IPR013974">
    <property type="entry name" value="SAF"/>
</dbReference>
<dbReference type="Proteomes" id="UP000635606">
    <property type="component" value="Unassembled WGS sequence"/>
</dbReference>
<name>A0A8J4EA61_9ACTN</name>
<evidence type="ECO:0000313" key="2">
    <source>
        <dbReference type="EMBL" id="GIJ67960.1"/>
    </source>
</evidence>
<evidence type="ECO:0000313" key="3">
    <source>
        <dbReference type="Proteomes" id="UP000635606"/>
    </source>
</evidence>
<sequence length="183" mass="18910">MAVGGLLSGFAYLASTRTEECLVVTRAVPAGVTVTAGDLTAVRVTVTAPLAPIRSKNIRDAVGRRAAVSLVPGTLLTAAQLTDELLVGPDQRQVGVGLPPERMPARTLHPGDSVQLVTTPDDQETAATMVRQRFDATVVDLSGRAAAGVEGWVVYVAVAENDATQVVALAAQGRLSMVLRVGG</sequence>
<proteinExistence type="predicted"/>
<dbReference type="EMBL" id="BOPH01000034">
    <property type="protein sequence ID" value="GIJ67960.1"/>
    <property type="molecule type" value="Genomic_DNA"/>
</dbReference>
<feature type="domain" description="SAF" evidence="1">
    <location>
        <begin position="19"/>
        <end position="82"/>
    </location>
</feature>
<protein>
    <recommendedName>
        <fullName evidence="1">SAF domain-containing protein</fullName>
    </recommendedName>
</protein>
<keyword evidence="3" id="KW-1185">Reference proteome</keyword>
<comment type="caution">
    <text evidence="2">The sequence shown here is derived from an EMBL/GenBank/DDBJ whole genome shotgun (WGS) entry which is preliminary data.</text>
</comment>
<organism evidence="2 3">
    <name type="scientific">Virgisporangium ochraceum</name>
    <dbReference type="NCBI Taxonomy" id="65505"/>
    <lineage>
        <taxon>Bacteria</taxon>
        <taxon>Bacillati</taxon>
        <taxon>Actinomycetota</taxon>
        <taxon>Actinomycetes</taxon>
        <taxon>Micromonosporales</taxon>
        <taxon>Micromonosporaceae</taxon>
        <taxon>Virgisporangium</taxon>
    </lineage>
</organism>
<accession>A0A8J4EA61</accession>
<reference evidence="2" key="1">
    <citation type="submission" date="2021-01" db="EMBL/GenBank/DDBJ databases">
        <title>Whole genome shotgun sequence of Virgisporangium ochraceum NBRC 16418.</title>
        <authorList>
            <person name="Komaki H."/>
            <person name="Tamura T."/>
        </authorList>
    </citation>
    <scope>NUCLEOTIDE SEQUENCE</scope>
    <source>
        <strain evidence="2">NBRC 16418</strain>
    </source>
</reference>